<feature type="transmembrane region" description="Helical" evidence="11">
    <location>
        <begin position="127"/>
        <end position="147"/>
    </location>
</feature>
<evidence type="ECO:0000256" key="7">
    <source>
        <dbReference type="ARBA" id="ARBA00022989"/>
    </source>
</evidence>
<keyword evidence="7 11" id="KW-1133">Transmembrane helix</keyword>
<keyword evidence="9 11" id="KW-0472">Membrane</keyword>
<feature type="transmembrane region" description="Helical" evidence="11">
    <location>
        <begin position="219"/>
        <end position="242"/>
    </location>
</feature>
<keyword evidence="5 11" id="KW-0812">Transmembrane</keyword>
<evidence type="ECO:0000256" key="4">
    <source>
        <dbReference type="ARBA" id="ARBA00022547"/>
    </source>
</evidence>
<dbReference type="PANTHER" id="PTHR11410">
    <property type="entry name" value="ATP SYNTHASE SUBUNIT A"/>
    <property type="match status" value="1"/>
</dbReference>
<keyword evidence="6 11" id="KW-0375">Hydrogen ion transport</keyword>
<dbReference type="NCBIfam" id="TIGR01131">
    <property type="entry name" value="ATP_synt_6_or_A"/>
    <property type="match status" value="1"/>
</dbReference>
<gene>
    <name evidence="11" type="primary">atpB</name>
    <name evidence="13" type="ORF">AVDCRST_MAG61-200</name>
</gene>
<dbReference type="PROSITE" id="PS00449">
    <property type="entry name" value="ATPASE_A"/>
    <property type="match status" value="1"/>
</dbReference>
<evidence type="ECO:0000256" key="3">
    <source>
        <dbReference type="ARBA" id="ARBA00022448"/>
    </source>
</evidence>
<feature type="transmembrane region" description="Helical" evidence="11">
    <location>
        <begin position="191"/>
        <end position="213"/>
    </location>
</feature>
<dbReference type="PRINTS" id="PR00123">
    <property type="entry name" value="ATPASEA"/>
</dbReference>
<dbReference type="GO" id="GO:0045259">
    <property type="term" value="C:proton-transporting ATP synthase complex"/>
    <property type="evidence" value="ECO:0007669"/>
    <property type="project" value="UniProtKB-KW"/>
</dbReference>
<evidence type="ECO:0000256" key="8">
    <source>
        <dbReference type="ARBA" id="ARBA00023065"/>
    </source>
</evidence>
<organism evidence="13">
    <name type="scientific">uncultured Friedmanniella sp</name>
    <dbReference type="NCBI Taxonomy" id="335381"/>
    <lineage>
        <taxon>Bacteria</taxon>
        <taxon>Bacillati</taxon>
        <taxon>Actinomycetota</taxon>
        <taxon>Actinomycetes</taxon>
        <taxon>Propionibacteriales</taxon>
        <taxon>Nocardioidaceae</taxon>
        <taxon>Friedmanniella</taxon>
        <taxon>environmental samples</taxon>
    </lineage>
</organism>
<evidence type="ECO:0000256" key="5">
    <source>
        <dbReference type="ARBA" id="ARBA00022692"/>
    </source>
</evidence>
<dbReference type="InterPro" id="IPR023011">
    <property type="entry name" value="ATP_synth_F0_asu_AS"/>
</dbReference>
<evidence type="ECO:0000256" key="11">
    <source>
        <dbReference type="HAMAP-Rule" id="MF_01393"/>
    </source>
</evidence>
<dbReference type="InterPro" id="IPR000568">
    <property type="entry name" value="ATP_synth_F0_asu"/>
</dbReference>
<dbReference type="EMBL" id="CADCTT010000028">
    <property type="protein sequence ID" value="CAA9291409.1"/>
    <property type="molecule type" value="Genomic_DNA"/>
</dbReference>
<evidence type="ECO:0000256" key="10">
    <source>
        <dbReference type="ARBA" id="ARBA00023310"/>
    </source>
</evidence>
<keyword evidence="4 11" id="KW-0138">CF(0)</keyword>
<keyword evidence="13" id="KW-0378">Hydrolase</keyword>
<name>A0A6J4JZ29_9ACTN</name>
<comment type="subcellular location">
    <subcellularLocation>
        <location evidence="11 12">Cell membrane</location>
        <topology evidence="11 12">Multi-pass membrane protein</topology>
    </subcellularLocation>
    <subcellularLocation>
        <location evidence="1">Membrane</location>
        <topology evidence="1">Multi-pass membrane protein</topology>
    </subcellularLocation>
</comment>
<dbReference type="PANTHER" id="PTHR11410:SF0">
    <property type="entry name" value="ATP SYNTHASE SUBUNIT A"/>
    <property type="match status" value="1"/>
</dbReference>
<evidence type="ECO:0000256" key="1">
    <source>
        <dbReference type="ARBA" id="ARBA00004141"/>
    </source>
</evidence>
<dbReference type="SUPFAM" id="SSF81336">
    <property type="entry name" value="F1F0 ATP synthase subunit A"/>
    <property type="match status" value="1"/>
</dbReference>
<dbReference type="CDD" id="cd00310">
    <property type="entry name" value="ATP-synt_Fo_a_6"/>
    <property type="match status" value="1"/>
</dbReference>
<dbReference type="Pfam" id="PF00119">
    <property type="entry name" value="ATP-synt_A"/>
    <property type="match status" value="1"/>
</dbReference>
<reference evidence="13" key="1">
    <citation type="submission" date="2020-02" db="EMBL/GenBank/DDBJ databases">
        <authorList>
            <person name="Meier V. D."/>
        </authorList>
    </citation>
    <scope>NUCLEOTIDE SEQUENCE</scope>
    <source>
        <strain evidence="13">AVDCRST_MAG61</strain>
    </source>
</reference>
<accession>A0A6J4JZ29</accession>
<dbReference type="AlphaFoldDB" id="A0A6J4JZ29"/>
<sequence>MGWTGRSMIPLETGGYTPPGVEDFVFDGGFIPGVEWVNKTFVQALISAVLILVFWLLAARKLKMVPGKGQFFNEYIYDFIRNGVARDILGHDYRRYLPYLLGLFSFVLVNNLFGLIPIFMFPTFSNIGYAWGLALLSWLIYNVAGVARHGGRYFKNSLIPAGVPWWLYPIIVPIEALSNFIVRPLTLGLRLFGNLFAGHLVVLVFVVGGSYLLTQTSNVFYQVAGGVSLLFSFGIFALELLVSSLQAYIFTVLTAQYVASSLAEEH</sequence>
<evidence type="ECO:0000313" key="13">
    <source>
        <dbReference type="EMBL" id="CAA9291409.1"/>
    </source>
</evidence>
<dbReference type="InterPro" id="IPR045083">
    <property type="entry name" value="ATP_synth_F0_asu_bact/mt"/>
</dbReference>
<feature type="transmembrane region" description="Helical" evidence="11">
    <location>
        <begin position="40"/>
        <end position="58"/>
    </location>
</feature>
<comment type="function">
    <text evidence="11 12">Key component of the proton channel; it plays a direct role in the translocation of protons across the membrane.</text>
</comment>
<evidence type="ECO:0000256" key="12">
    <source>
        <dbReference type="RuleBase" id="RU000483"/>
    </source>
</evidence>
<dbReference type="GO" id="GO:0005886">
    <property type="term" value="C:plasma membrane"/>
    <property type="evidence" value="ECO:0007669"/>
    <property type="project" value="UniProtKB-SubCell"/>
</dbReference>
<keyword evidence="3 11" id="KW-0813">Transport</keyword>
<proteinExistence type="inferred from homology"/>
<comment type="similarity">
    <text evidence="2 11 12">Belongs to the ATPase A chain family.</text>
</comment>
<dbReference type="InterPro" id="IPR035908">
    <property type="entry name" value="F0_ATP_A_sf"/>
</dbReference>
<dbReference type="GO" id="GO:0016787">
    <property type="term" value="F:hydrolase activity"/>
    <property type="evidence" value="ECO:0007669"/>
    <property type="project" value="UniProtKB-KW"/>
</dbReference>
<feature type="transmembrane region" description="Helical" evidence="11">
    <location>
        <begin position="96"/>
        <end position="121"/>
    </location>
</feature>
<evidence type="ECO:0000256" key="6">
    <source>
        <dbReference type="ARBA" id="ARBA00022781"/>
    </source>
</evidence>
<evidence type="ECO:0000256" key="9">
    <source>
        <dbReference type="ARBA" id="ARBA00023136"/>
    </source>
</evidence>
<dbReference type="GO" id="GO:0046933">
    <property type="term" value="F:proton-transporting ATP synthase activity, rotational mechanism"/>
    <property type="evidence" value="ECO:0007669"/>
    <property type="project" value="UniProtKB-UniRule"/>
</dbReference>
<keyword evidence="8 11" id="KW-0406">Ion transport</keyword>
<protein>
    <recommendedName>
        <fullName evidence="11 12">ATP synthase subunit a</fullName>
    </recommendedName>
    <alternativeName>
        <fullName evidence="11">ATP synthase F0 sector subunit a</fullName>
    </alternativeName>
    <alternativeName>
        <fullName evidence="11">F-ATPase subunit 6</fullName>
    </alternativeName>
</protein>
<dbReference type="HAMAP" id="MF_01393">
    <property type="entry name" value="ATP_synth_a_bact"/>
    <property type="match status" value="1"/>
</dbReference>
<dbReference type="Gene3D" id="1.20.120.220">
    <property type="entry name" value="ATP synthase, F0 complex, subunit A"/>
    <property type="match status" value="1"/>
</dbReference>
<evidence type="ECO:0000256" key="2">
    <source>
        <dbReference type="ARBA" id="ARBA00006810"/>
    </source>
</evidence>
<keyword evidence="11" id="KW-1003">Cell membrane</keyword>
<keyword evidence="10 11" id="KW-0066">ATP synthesis</keyword>